<dbReference type="AlphaFoldDB" id="A0A832EDH0"/>
<proteinExistence type="predicted"/>
<dbReference type="PANTHER" id="PTHR43667">
    <property type="entry name" value="CYCLOPROPANE-FATTY-ACYL-PHOSPHOLIPID SYNTHASE"/>
    <property type="match status" value="1"/>
</dbReference>
<dbReference type="InterPro" id="IPR050723">
    <property type="entry name" value="CFA/CMAS"/>
</dbReference>
<dbReference type="Pfam" id="PF02353">
    <property type="entry name" value="CMAS"/>
    <property type="match status" value="1"/>
</dbReference>
<dbReference type="EMBL" id="DSTK01000023">
    <property type="protein sequence ID" value="HFK97281.1"/>
    <property type="molecule type" value="Genomic_DNA"/>
</dbReference>
<dbReference type="InterPro" id="IPR020803">
    <property type="entry name" value="MeTfrase_dom"/>
</dbReference>
<dbReference type="PANTHER" id="PTHR43667:SF2">
    <property type="entry name" value="FATTY ACID C-METHYL TRANSFERASE"/>
    <property type="match status" value="1"/>
</dbReference>
<dbReference type="Gene3D" id="3.40.50.150">
    <property type="entry name" value="Vaccinia Virus protein VP39"/>
    <property type="match status" value="1"/>
</dbReference>
<sequence length="665" mass="76471">MSAPCSFLFSATVEHERLEPVKHAFRYPVQVFAFDVDELPRLGETLLLFGYNRTNVTSLHDQDYLDGRSAPIRPRLEKMLEKQGIAPPFGRIVLVTSARHGTRVFNPVSFHYVFDPQGDLKAVVAEVNNTFGERHLYILSEPDPDARGAFRRYHADKVFHVSPFHDMTGRYEFLFGDIRRELAIEVRLWKGDRMVFRARLEGSGQPLTNRTLARSVLRHPLLPHWTMPRILWQAAQLFIRRRLQVFTKPTATHEWTLIKNPPGVMDKRFGRWFLDLFSAAEKGSLTVTLPDGTRRFFGTPGDVPQADLTVHDAGFFTRLFLAGDVGLGESFMDGMWESTDPTAFIAFLIQNRDVLENRQSVASRLVGVLDRLRHLSRANTLFGSRRNIRRHYDLSNELFAAFLDPSMTYSCAVFEKETDDLEEAQRRKLRRIAHKARLGPNDHVLEIGCGWGSFAVLAARETGCRVTGITVSKAQWNLARQRVREAGLEDRVTILLQDYRHVQGRFDKIVSIEMLEAVGHEYLPRFFQCCERLLAPHGLVVLQTIAIPDHRYERYRKGCDWIQKYIFPGGMLPSLGALCQAMAETSTFYVESLENIGVHYARTLRAWRLRFEKNREAVRALGFDETFRRMWLYYLCFCEAAFATRTLNDLQVVLSRPNNPTLDGP</sequence>
<dbReference type="CDD" id="cd02440">
    <property type="entry name" value="AdoMet_MTases"/>
    <property type="match status" value="1"/>
</dbReference>
<dbReference type="GO" id="GO:0016740">
    <property type="term" value="F:transferase activity"/>
    <property type="evidence" value="ECO:0007669"/>
    <property type="project" value="UniProtKB-KW"/>
</dbReference>
<reference evidence="3" key="1">
    <citation type="journal article" date="2020" name="mSystems">
        <title>Genome- and Community-Level Interaction Insights into Carbon Utilization and Element Cycling Functions of Hydrothermarchaeota in Hydrothermal Sediment.</title>
        <authorList>
            <person name="Zhou Z."/>
            <person name="Liu Y."/>
            <person name="Xu W."/>
            <person name="Pan J."/>
            <person name="Luo Z.H."/>
            <person name="Li M."/>
        </authorList>
    </citation>
    <scope>NUCLEOTIDE SEQUENCE [LARGE SCALE GENOMIC DNA]</scope>
    <source>
        <strain evidence="3">SpSt-456</strain>
    </source>
</reference>
<dbReference type="SMART" id="SM00828">
    <property type="entry name" value="PKS_MT"/>
    <property type="match status" value="1"/>
</dbReference>
<dbReference type="SUPFAM" id="SSF53335">
    <property type="entry name" value="S-adenosyl-L-methionine-dependent methyltransferases"/>
    <property type="match status" value="1"/>
</dbReference>
<gene>
    <name evidence="3" type="ORF">ENS06_08150</name>
</gene>
<evidence type="ECO:0000256" key="1">
    <source>
        <dbReference type="ARBA" id="ARBA00022679"/>
    </source>
</evidence>
<keyword evidence="1" id="KW-0808">Transferase</keyword>
<comment type="caution">
    <text evidence="3">The sequence shown here is derived from an EMBL/GenBank/DDBJ whole genome shotgun (WGS) entry which is preliminary data.</text>
</comment>
<organism evidence="3">
    <name type="scientific">Desulfacinum infernum</name>
    <dbReference type="NCBI Taxonomy" id="35837"/>
    <lineage>
        <taxon>Bacteria</taxon>
        <taxon>Pseudomonadati</taxon>
        <taxon>Thermodesulfobacteriota</taxon>
        <taxon>Syntrophobacteria</taxon>
        <taxon>Syntrophobacterales</taxon>
        <taxon>Syntrophobacteraceae</taxon>
        <taxon>Desulfacinum</taxon>
    </lineage>
</organism>
<dbReference type="InterPro" id="IPR029063">
    <property type="entry name" value="SAM-dependent_MTases_sf"/>
</dbReference>
<name>A0A832EDH0_9BACT</name>
<evidence type="ECO:0000313" key="3">
    <source>
        <dbReference type="EMBL" id="HFK97281.1"/>
    </source>
</evidence>
<dbReference type="Pfam" id="PF07103">
    <property type="entry name" value="DUF1365"/>
    <property type="match status" value="1"/>
</dbReference>
<feature type="domain" description="Polyketide synthase-like methyltransferase" evidence="2">
    <location>
        <begin position="398"/>
        <end position="614"/>
    </location>
</feature>
<protein>
    <submittedName>
        <fullName evidence="3">DUF1365 family protein</fullName>
    </submittedName>
</protein>
<dbReference type="InterPro" id="IPR010775">
    <property type="entry name" value="DUF1365"/>
</dbReference>
<evidence type="ECO:0000259" key="2">
    <source>
        <dbReference type="SMART" id="SM00828"/>
    </source>
</evidence>
<accession>A0A832EDH0</accession>